<protein>
    <submittedName>
        <fullName evidence="1">Uncharacterized protein</fullName>
    </submittedName>
</protein>
<sequence length="124" mass="14315">MSISRYIETSLPPGPERDQIIGLVNLGLSFQQQQNKGRRPGPLKAYLLKLIQKIDGPVSFDRLLEELELEAVRRDMHGTAASPIEQVNRVWAIVTYHHPRNGRQQLTFKTIRNKLTWCKLNQNK</sequence>
<comment type="caution">
    <text evidence="1">The sequence shown here is derived from an EMBL/GenBank/DDBJ whole genome shotgun (WGS) entry which is preliminary data.</text>
</comment>
<proteinExistence type="predicted"/>
<organism evidence="1 2">
    <name type="scientific">Nitrosospira multiformis</name>
    <dbReference type="NCBI Taxonomy" id="1231"/>
    <lineage>
        <taxon>Bacteria</taxon>
        <taxon>Pseudomonadati</taxon>
        <taxon>Pseudomonadota</taxon>
        <taxon>Betaproteobacteria</taxon>
        <taxon>Nitrosomonadales</taxon>
        <taxon>Nitrosomonadaceae</taxon>
        <taxon>Nitrosospira</taxon>
    </lineage>
</organism>
<gene>
    <name evidence="1" type="ORF">SAMN05216402_0442</name>
</gene>
<reference evidence="1 2" key="1">
    <citation type="submission" date="2016-10" db="EMBL/GenBank/DDBJ databases">
        <authorList>
            <person name="Varghese N."/>
            <person name="Submissions S."/>
        </authorList>
    </citation>
    <scope>NUCLEOTIDE SEQUENCE [LARGE SCALE GENOMIC DNA]</scope>
    <source>
        <strain evidence="1 2">Nl1</strain>
    </source>
</reference>
<accession>A0ABY0TBM2</accession>
<dbReference type="RefSeq" id="WP_074630594.1">
    <property type="nucleotide sequence ID" value="NZ_FNKY01000001.1"/>
</dbReference>
<dbReference type="Proteomes" id="UP000183471">
    <property type="component" value="Unassembled WGS sequence"/>
</dbReference>
<evidence type="ECO:0000313" key="2">
    <source>
        <dbReference type="Proteomes" id="UP000183471"/>
    </source>
</evidence>
<name>A0ABY0TBM2_9PROT</name>
<keyword evidence="2" id="KW-1185">Reference proteome</keyword>
<evidence type="ECO:0000313" key="1">
    <source>
        <dbReference type="EMBL" id="SDQ33712.1"/>
    </source>
</evidence>
<dbReference type="EMBL" id="FNKY01000001">
    <property type="protein sequence ID" value="SDQ33712.1"/>
    <property type="molecule type" value="Genomic_DNA"/>
</dbReference>